<evidence type="ECO:0000259" key="2">
    <source>
        <dbReference type="Pfam" id="PF04389"/>
    </source>
</evidence>
<keyword evidence="3" id="KW-0031">Aminopeptidase</keyword>
<dbReference type="EMBL" id="BSSU01000008">
    <property type="protein sequence ID" value="GLX82371.1"/>
    <property type="molecule type" value="Genomic_DNA"/>
</dbReference>
<dbReference type="Proteomes" id="UP001157133">
    <property type="component" value="Unassembled WGS sequence"/>
</dbReference>
<evidence type="ECO:0000313" key="4">
    <source>
        <dbReference type="Proteomes" id="UP001157133"/>
    </source>
</evidence>
<gene>
    <name evidence="3" type="ORF">theurythT_18230</name>
</gene>
<organism evidence="3 4">
    <name type="scientific">Thalassotalea eurytherma</name>
    <dbReference type="NCBI Taxonomy" id="1144278"/>
    <lineage>
        <taxon>Bacteria</taxon>
        <taxon>Pseudomonadati</taxon>
        <taxon>Pseudomonadota</taxon>
        <taxon>Gammaproteobacteria</taxon>
        <taxon>Alteromonadales</taxon>
        <taxon>Colwelliaceae</taxon>
        <taxon>Thalassotalea</taxon>
    </lineage>
</organism>
<keyword evidence="4" id="KW-1185">Reference proteome</keyword>
<dbReference type="Pfam" id="PF04389">
    <property type="entry name" value="Peptidase_M28"/>
    <property type="match status" value="1"/>
</dbReference>
<dbReference type="InterPro" id="IPR045175">
    <property type="entry name" value="M28_fam"/>
</dbReference>
<protein>
    <submittedName>
        <fullName evidence="3">Aminopeptidase</fullName>
    </submittedName>
</protein>
<dbReference type="PROSITE" id="PS51257">
    <property type="entry name" value="PROKAR_LIPOPROTEIN"/>
    <property type="match status" value="1"/>
</dbReference>
<name>A0ABQ6H7E8_9GAMM</name>
<dbReference type="PANTHER" id="PTHR12147">
    <property type="entry name" value="METALLOPEPTIDASE M28 FAMILY MEMBER"/>
    <property type="match status" value="1"/>
</dbReference>
<feature type="signal peptide" evidence="1">
    <location>
        <begin position="1"/>
        <end position="26"/>
    </location>
</feature>
<reference evidence="3 4" key="1">
    <citation type="submission" date="2023-03" db="EMBL/GenBank/DDBJ databases">
        <title>Draft genome sequence of Thalassotalea eurytherma JCM 18482T.</title>
        <authorList>
            <person name="Sawabe T."/>
        </authorList>
    </citation>
    <scope>NUCLEOTIDE SEQUENCE [LARGE SCALE GENOMIC DNA]</scope>
    <source>
        <strain evidence="3 4">JCM 18482</strain>
    </source>
</reference>
<accession>A0ABQ6H7E8</accession>
<dbReference type="PANTHER" id="PTHR12147:SF26">
    <property type="entry name" value="PEPTIDASE M28 DOMAIN-CONTAINING PROTEIN"/>
    <property type="match status" value="1"/>
</dbReference>
<evidence type="ECO:0000256" key="1">
    <source>
        <dbReference type="SAM" id="SignalP"/>
    </source>
</evidence>
<keyword evidence="1" id="KW-0732">Signal</keyword>
<dbReference type="Gene3D" id="3.40.630.10">
    <property type="entry name" value="Zn peptidases"/>
    <property type="match status" value="1"/>
</dbReference>
<comment type="caution">
    <text evidence="3">The sequence shown here is derived from an EMBL/GenBank/DDBJ whole genome shotgun (WGS) entry which is preliminary data.</text>
</comment>
<dbReference type="SUPFAM" id="SSF53187">
    <property type="entry name" value="Zn-dependent exopeptidases"/>
    <property type="match status" value="1"/>
</dbReference>
<dbReference type="GO" id="GO:0004177">
    <property type="term" value="F:aminopeptidase activity"/>
    <property type="evidence" value="ECO:0007669"/>
    <property type="project" value="UniProtKB-KW"/>
</dbReference>
<keyword evidence="3" id="KW-0378">Hydrolase</keyword>
<feature type="chain" id="PRO_5046063699" evidence="1">
    <location>
        <begin position="27"/>
        <end position="324"/>
    </location>
</feature>
<keyword evidence="3" id="KW-0645">Protease</keyword>
<dbReference type="InterPro" id="IPR007484">
    <property type="entry name" value="Peptidase_M28"/>
</dbReference>
<evidence type="ECO:0000313" key="3">
    <source>
        <dbReference type="EMBL" id="GLX82371.1"/>
    </source>
</evidence>
<feature type="domain" description="Peptidase M28" evidence="2">
    <location>
        <begin position="108"/>
        <end position="303"/>
    </location>
</feature>
<proteinExistence type="predicted"/>
<sequence length="324" mass="36285">MFKYCIFISLLTALLTGCSTTSPVFLASSQASVASQAKSKIDASALLSDFEMLSSEAFAGRKYGTEGNLKAQQFIANELANGDISAFKGEFLHAFEYKRGLTTYAGTNVIGFKAGETDKVIVLTAHFDHLGKRGSKIYYGADDNASGTAALLHIAKALQTMQTRHSYIYLFTDAEEENLVGANAFAQDFEGDLANIILNVNMDMLAGAQYTKRLYYLPYKLDDLGVDDWQSALGYYAKTHDISIRKGPRAYHSFKGQKKKTNWRKASDHGVFYRYKIPFLYFGVGVHQNYHTPEDTFENTNHNFYIGTVHTIFDQLYNLDQQIQ</sequence>